<dbReference type="EMBL" id="JADOXO010000146">
    <property type="protein sequence ID" value="KAF9811730.1"/>
    <property type="molecule type" value="Genomic_DNA"/>
</dbReference>
<evidence type="ECO:0000313" key="3">
    <source>
        <dbReference type="Proteomes" id="UP000639403"/>
    </source>
</evidence>
<evidence type="ECO:0000256" key="1">
    <source>
        <dbReference type="SAM" id="MobiDB-lite"/>
    </source>
</evidence>
<protein>
    <recommendedName>
        <fullName evidence="4">BTB domain-containing protein</fullName>
    </recommendedName>
</protein>
<accession>A0A8H7U146</accession>
<evidence type="ECO:0000313" key="2">
    <source>
        <dbReference type="EMBL" id="KAF9811730.1"/>
    </source>
</evidence>
<reference evidence="2" key="2">
    <citation type="journal article" name="Front. Microbiol.">
        <title>Degradative Capacity of Two Strains of Rhodonia placenta: From Phenotype to Genotype.</title>
        <authorList>
            <person name="Kolle M."/>
            <person name="Horta M.A.C."/>
            <person name="Nowrousian M."/>
            <person name="Ohm R.A."/>
            <person name="Benz J.P."/>
            <person name="Pilgard A."/>
        </authorList>
    </citation>
    <scope>NUCLEOTIDE SEQUENCE</scope>
    <source>
        <strain evidence="2">FPRL280</strain>
    </source>
</reference>
<name>A0A8H7U146_9APHY</name>
<dbReference type="Proteomes" id="UP000639403">
    <property type="component" value="Unassembled WGS sequence"/>
</dbReference>
<sequence length="285" mass="32136">MLIYQDNNPASCPNDGNADLVMITSDRMRIPVSKAVVTLASPVLSKMLRESQARGDNLDPNSESAKEQDQSIFHAEEDSGTMERLIQICWPAGVPTPSSMRWIPRMSMVAQKYKMERAMWILQQQWRTLSAKEPFRAYLLAASDDWKEGTCAAARTLLSRRFSEIRATYIPELETTLTGPYYRLLLFHKACGDAAAKINTQPFDTYICRPFFGICSGKWKILHAQRITESLKTRPSASVFSDETLLGELLRDIGSCPECQPRLTQILSTHVTYGRMVEEATAKVC</sequence>
<reference evidence="2" key="1">
    <citation type="submission" date="2020-11" db="EMBL/GenBank/DDBJ databases">
        <authorList>
            <person name="Koelle M."/>
            <person name="Horta M.A.C."/>
            <person name="Nowrousian M."/>
            <person name="Ohm R.A."/>
            <person name="Benz P."/>
            <person name="Pilgard A."/>
        </authorList>
    </citation>
    <scope>NUCLEOTIDE SEQUENCE</scope>
    <source>
        <strain evidence="2">FPRL280</strain>
    </source>
</reference>
<organism evidence="2 3">
    <name type="scientific">Rhodonia placenta</name>
    <dbReference type="NCBI Taxonomy" id="104341"/>
    <lineage>
        <taxon>Eukaryota</taxon>
        <taxon>Fungi</taxon>
        <taxon>Dikarya</taxon>
        <taxon>Basidiomycota</taxon>
        <taxon>Agaricomycotina</taxon>
        <taxon>Agaricomycetes</taxon>
        <taxon>Polyporales</taxon>
        <taxon>Adustoporiaceae</taxon>
        <taxon>Rhodonia</taxon>
    </lineage>
</organism>
<feature type="region of interest" description="Disordered" evidence="1">
    <location>
        <begin position="50"/>
        <end position="70"/>
    </location>
</feature>
<proteinExistence type="predicted"/>
<comment type="caution">
    <text evidence="2">The sequence shown here is derived from an EMBL/GenBank/DDBJ whole genome shotgun (WGS) entry which is preliminary data.</text>
</comment>
<dbReference type="AlphaFoldDB" id="A0A8H7U146"/>
<dbReference type="InterPro" id="IPR011333">
    <property type="entry name" value="SKP1/BTB/POZ_sf"/>
</dbReference>
<dbReference type="Gene3D" id="3.30.710.10">
    <property type="entry name" value="Potassium Channel Kv1.1, Chain A"/>
    <property type="match status" value="1"/>
</dbReference>
<evidence type="ECO:0008006" key="4">
    <source>
        <dbReference type="Google" id="ProtNLM"/>
    </source>
</evidence>
<gene>
    <name evidence="2" type="ORF">IEO21_06486</name>
</gene>